<feature type="region of interest" description="Disordered" evidence="1">
    <location>
        <begin position="1"/>
        <end position="25"/>
    </location>
</feature>
<evidence type="ECO:0000256" key="1">
    <source>
        <dbReference type="SAM" id="MobiDB-lite"/>
    </source>
</evidence>
<accession>A0A6L2NM78</accession>
<reference evidence="2" key="1">
    <citation type="journal article" date="2019" name="Sci. Rep.">
        <title>Draft genome of Tanacetum cinerariifolium, the natural source of mosquito coil.</title>
        <authorList>
            <person name="Yamashiro T."/>
            <person name="Shiraishi A."/>
            <person name="Satake H."/>
            <person name="Nakayama K."/>
        </authorList>
    </citation>
    <scope>NUCLEOTIDE SEQUENCE</scope>
</reference>
<comment type="caution">
    <text evidence="2">The sequence shown here is derived from an EMBL/GenBank/DDBJ whole genome shotgun (WGS) entry which is preliminary data.</text>
</comment>
<name>A0A6L2NM78_TANCI</name>
<dbReference type="AlphaFoldDB" id="A0A6L2NM78"/>
<gene>
    <name evidence="2" type="ORF">Tci_057703</name>
</gene>
<evidence type="ECO:0000313" key="2">
    <source>
        <dbReference type="EMBL" id="GEU85725.1"/>
    </source>
</evidence>
<protein>
    <submittedName>
        <fullName evidence="2">Uncharacterized protein</fullName>
    </submittedName>
</protein>
<feature type="compositionally biased region" description="Acidic residues" evidence="1">
    <location>
        <begin position="1"/>
        <end position="11"/>
    </location>
</feature>
<sequence>MNDLESDDESVDTPFVSPFPHPDNDSDVGEVLNEMIDYDIVGMLCREKAINSFDEDDLAFPCMIGFRKFVTYFDPLLPMNIITRKSYNTIMLEGLESTGKNLVVIVRDVYVFVGNFSLKTKKKFLQMLETASGLTPDDVASPGM</sequence>
<organism evidence="2">
    <name type="scientific">Tanacetum cinerariifolium</name>
    <name type="common">Dalmatian daisy</name>
    <name type="synonym">Chrysanthemum cinerariifolium</name>
    <dbReference type="NCBI Taxonomy" id="118510"/>
    <lineage>
        <taxon>Eukaryota</taxon>
        <taxon>Viridiplantae</taxon>
        <taxon>Streptophyta</taxon>
        <taxon>Embryophyta</taxon>
        <taxon>Tracheophyta</taxon>
        <taxon>Spermatophyta</taxon>
        <taxon>Magnoliopsida</taxon>
        <taxon>eudicotyledons</taxon>
        <taxon>Gunneridae</taxon>
        <taxon>Pentapetalae</taxon>
        <taxon>asterids</taxon>
        <taxon>campanulids</taxon>
        <taxon>Asterales</taxon>
        <taxon>Asteraceae</taxon>
        <taxon>Asteroideae</taxon>
        <taxon>Anthemideae</taxon>
        <taxon>Anthemidinae</taxon>
        <taxon>Tanacetum</taxon>
    </lineage>
</organism>
<dbReference type="EMBL" id="BKCJ010009168">
    <property type="protein sequence ID" value="GEU85725.1"/>
    <property type="molecule type" value="Genomic_DNA"/>
</dbReference>
<proteinExistence type="predicted"/>